<dbReference type="InterPro" id="IPR036390">
    <property type="entry name" value="WH_DNA-bd_sf"/>
</dbReference>
<gene>
    <name evidence="5" type="ORF">MGWOODY_XGa245</name>
</gene>
<dbReference type="PROSITE" id="PS01117">
    <property type="entry name" value="HTH_MARR_1"/>
    <property type="match status" value="1"/>
</dbReference>
<dbReference type="PANTHER" id="PTHR33164">
    <property type="entry name" value="TRANSCRIPTIONAL REGULATOR, MARR FAMILY"/>
    <property type="match status" value="1"/>
</dbReference>
<dbReference type="PROSITE" id="PS50995">
    <property type="entry name" value="HTH_MARR_2"/>
    <property type="match status" value="1"/>
</dbReference>
<dbReference type="EMBL" id="CZRL01000073">
    <property type="protein sequence ID" value="CUS51882.1"/>
    <property type="molecule type" value="Genomic_DNA"/>
</dbReference>
<accession>A0A161K1A2</accession>
<dbReference type="PANTHER" id="PTHR33164:SF43">
    <property type="entry name" value="HTH-TYPE TRANSCRIPTIONAL REPRESSOR YETL"/>
    <property type="match status" value="1"/>
</dbReference>
<keyword evidence="1" id="KW-0805">Transcription regulation</keyword>
<proteinExistence type="predicted"/>
<feature type="domain" description="HTH marR-type" evidence="4">
    <location>
        <begin position="7"/>
        <end position="159"/>
    </location>
</feature>
<evidence type="ECO:0000259" key="4">
    <source>
        <dbReference type="PROSITE" id="PS50995"/>
    </source>
</evidence>
<dbReference type="PRINTS" id="PR00598">
    <property type="entry name" value="HTHMARR"/>
</dbReference>
<dbReference type="InterPro" id="IPR023187">
    <property type="entry name" value="Tscrpt_reg_MarR-type_CS"/>
</dbReference>
<dbReference type="SMART" id="SM00347">
    <property type="entry name" value="HTH_MARR"/>
    <property type="match status" value="1"/>
</dbReference>
<evidence type="ECO:0000313" key="5">
    <source>
        <dbReference type="EMBL" id="CUS51882.1"/>
    </source>
</evidence>
<evidence type="ECO:0000256" key="2">
    <source>
        <dbReference type="ARBA" id="ARBA00023125"/>
    </source>
</evidence>
<organism evidence="5">
    <name type="scientific">hydrothermal vent metagenome</name>
    <dbReference type="NCBI Taxonomy" id="652676"/>
    <lineage>
        <taxon>unclassified sequences</taxon>
        <taxon>metagenomes</taxon>
        <taxon>ecological metagenomes</taxon>
    </lineage>
</organism>
<dbReference type="AlphaFoldDB" id="A0A161K1A2"/>
<keyword evidence="2" id="KW-0238">DNA-binding</keyword>
<dbReference type="GO" id="GO:0003700">
    <property type="term" value="F:DNA-binding transcription factor activity"/>
    <property type="evidence" value="ECO:0007669"/>
    <property type="project" value="InterPro"/>
</dbReference>
<dbReference type="InterPro" id="IPR039422">
    <property type="entry name" value="MarR/SlyA-like"/>
</dbReference>
<reference evidence="5" key="1">
    <citation type="submission" date="2015-10" db="EMBL/GenBank/DDBJ databases">
        <authorList>
            <person name="Gilbert D.G."/>
        </authorList>
    </citation>
    <scope>NUCLEOTIDE SEQUENCE</scope>
</reference>
<dbReference type="InterPro" id="IPR000835">
    <property type="entry name" value="HTH_MarR-typ"/>
</dbReference>
<sequence>MKAQSQTSDVVATISRSKASGKSALRAWLRLWACVGSVERVVRTRLYSDHGMTLPRFDYLSQLYREPDRRMNMTELSRRLMVSGGNVTGLTDRLVADGLVKREQDSSDRRVQIIVLTDDGYERFIQVAREHEKWIGELFEDLSPDQMRVLNQTLGQLKQSLEEKLNEQQEA</sequence>
<dbReference type="GO" id="GO:0003677">
    <property type="term" value="F:DNA binding"/>
    <property type="evidence" value="ECO:0007669"/>
    <property type="project" value="UniProtKB-KW"/>
</dbReference>
<dbReference type="Gene3D" id="1.10.10.10">
    <property type="entry name" value="Winged helix-like DNA-binding domain superfamily/Winged helix DNA-binding domain"/>
    <property type="match status" value="1"/>
</dbReference>
<dbReference type="GO" id="GO:0006950">
    <property type="term" value="P:response to stress"/>
    <property type="evidence" value="ECO:0007669"/>
    <property type="project" value="TreeGrafter"/>
</dbReference>
<evidence type="ECO:0000256" key="3">
    <source>
        <dbReference type="ARBA" id="ARBA00023163"/>
    </source>
</evidence>
<protein>
    <submittedName>
        <fullName evidence="5">Transcriptional regulator, MarR family</fullName>
    </submittedName>
</protein>
<name>A0A161K1A2_9ZZZZ</name>
<keyword evidence="3" id="KW-0804">Transcription</keyword>
<dbReference type="InterPro" id="IPR036388">
    <property type="entry name" value="WH-like_DNA-bd_sf"/>
</dbReference>
<dbReference type="SUPFAM" id="SSF46785">
    <property type="entry name" value="Winged helix' DNA-binding domain"/>
    <property type="match status" value="1"/>
</dbReference>
<dbReference type="Pfam" id="PF12802">
    <property type="entry name" value="MarR_2"/>
    <property type="match status" value="1"/>
</dbReference>
<evidence type="ECO:0000256" key="1">
    <source>
        <dbReference type="ARBA" id="ARBA00023015"/>
    </source>
</evidence>